<feature type="region of interest" description="Disordered" evidence="1">
    <location>
        <begin position="162"/>
        <end position="197"/>
    </location>
</feature>
<reference evidence="2" key="2">
    <citation type="submission" date="2023-07" db="EMBL/GenBank/DDBJ databases">
        <authorList>
            <consortium name="Lawrence Berkeley National Laboratory"/>
            <person name="Haridas S."/>
            <person name="Hensen N."/>
            <person name="Bonometti L."/>
            <person name="Westerberg I."/>
            <person name="Brannstrom I.O."/>
            <person name="Guillou S."/>
            <person name="Cros-Aarteil S."/>
            <person name="Calhoun S."/>
            <person name="Kuo A."/>
            <person name="Mondo S."/>
            <person name="Pangilinan J."/>
            <person name="Riley R."/>
            <person name="LaButti K."/>
            <person name="Andreopoulos B."/>
            <person name="Lipzen A."/>
            <person name="Chen C."/>
            <person name="Yanf M."/>
            <person name="Daum C."/>
            <person name="Ng V."/>
            <person name="Clum A."/>
            <person name="Steindorff A."/>
            <person name="Ohm R."/>
            <person name="Martin F."/>
            <person name="Silar P."/>
            <person name="Natvig D."/>
            <person name="Lalanne C."/>
            <person name="Gautier V."/>
            <person name="Ament-velasquez S.L."/>
            <person name="Kruys A."/>
            <person name="Hutchinson M.I."/>
            <person name="Powell A.J."/>
            <person name="Barry K."/>
            <person name="Miller A.N."/>
            <person name="Grigoriev I.V."/>
            <person name="Debuchy R."/>
            <person name="Gladieux P."/>
            <person name="Thoren M.H."/>
            <person name="Johannesson H."/>
        </authorList>
    </citation>
    <scope>NUCLEOTIDE SEQUENCE</scope>
    <source>
        <strain evidence="2">FGSC 1904</strain>
    </source>
</reference>
<feature type="compositionally biased region" description="Acidic residues" evidence="1">
    <location>
        <begin position="54"/>
        <end position="63"/>
    </location>
</feature>
<dbReference type="Proteomes" id="UP001281003">
    <property type="component" value="Unassembled WGS sequence"/>
</dbReference>
<dbReference type="AlphaFoldDB" id="A0AAE0UER7"/>
<feature type="region of interest" description="Disordered" evidence="1">
    <location>
        <begin position="17"/>
        <end position="128"/>
    </location>
</feature>
<feature type="compositionally biased region" description="Low complexity" evidence="1">
    <location>
        <begin position="33"/>
        <end position="42"/>
    </location>
</feature>
<accession>A0AAE0UER7</accession>
<feature type="compositionally biased region" description="Low complexity" evidence="1">
    <location>
        <begin position="69"/>
        <end position="86"/>
    </location>
</feature>
<feature type="compositionally biased region" description="Basic and acidic residues" evidence="1">
    <location>
        <begin position="188"/>
        <end position="197"/>
    </location>
</feature>
<evidence type="ECO:0000256" key="1">
    <source>
        <dbReference type="SAM" id="MobiDB-lite"/>
    </source>
</evidence>
<evidence type="ECO:0000313" key="3">
    <source>
        <dbReference type="Proteomes" id="UP001281003"/>
    </source>
</evidence>
<sequence length="197" mass="20699">MPTSTLTRVAHRAVRSSAPHYYNQQRFATVDTSGNRRGSSGNIGKAAETIAADIDSDLDYPTEMDERYSTSSWSDASSTTSSSSPRTSHERATSPSGSSGFTSRAEKTTAGIGSEPNRPSYESNAASDATVSGGDNTLFYIAMGLVGLSGAYIVLKPNPSASLEPGVDARSSSSRVHDMPAHRPLTSKTEKMIGRGG</sequence>
<comment type="caution">
    <text evidence="2">The sequence shown here is derived from an EMBL/GenBank/DDBJ whole genome shotgun (WGS) entry which is preliminary data.</text>
</comment>
<name>A0AAE0UER7_SORBR</name>
<protein>
    <submittedName>
        <fullName evidence="2">Uncharacterized protein</fullName>
    </submittedName>
</protein>
<feature type="compositionally biased region" description="Polar residues" evidence="1">
    <location>
        <begin position="22"/>
        <end position="32"/>
    </location>
</feature>
<gene>
    <name evidence="2" type="ORF">B0T20DRAFT_348423</name>
</gene>
<feature type="compositionally biased region" description="Polar residues" evidence="1">
    <location>
        <begin position="93"/>
        <end position="102"/>
    </location>
</feature>
<organism evidence="2 3">
    <name type="scientific">Sordaria brevicollis</name>
    <dbReference type="NCBI Taxonomy" id="83679"/>
    <lineage>
        <taxon>Eukaryota</taxon>
        <taxon>Fungi</taxon>
        <taxon>Dikarya</taxon>
        <taxon>Ascomycota</taxon>
        <taxon>Pezizomycotina</taxon>
        <taxon>Sordariomycetes</taxon>
        <taxon>Sordariomycetidae</taxon>
        <taxon>Sordariales</taxon>
        <taxon>Sordariaceae</taxon>
        <taxon>Sordaria</taxon>
    </lineage>
</organism>
<reference evidence="2" key="1">
    <citation type="journal article" date="2023" name="Mol. Phylogenet. Evol.">
        <title>Genome-scale phylogeny and comparative genomics of the fungal order Sordariales.</title>
        <authorList>
            <person name="Hensen N."/>
            <person name="Bonometti L."/>
            <person name="Westerberg I."/>
            <person name="Brannstrom I.O."/>
            <person name="Guillou S."/>
            <person name="Cros-Aarteil S."/>
            <person name="Calhoun S."/>
            <person name="Haridas S."/>
            <person name="Kuo A."/>
            <person name="Mondo S."/>
            <person name="Pangilinan J."/>
            <person name="Riley R."/>
            <person name="LaButti K."/>
            <person name="Andreopoulos B."/>
            <person name="Lipzen A."/>
            <person name="Chen C."/>
            <person name="Yan M."/>
            <person name="Daum C."/>
            <person name="Ng V."/>
            <person name="Clum A."/>
            <person name="Steindorff A."/>
            <person name="Ohm R.A."/>
            <person name="Martin F."/>
            <person name="Silar P."/>
            <person name="Natvig D.O."/>
            <person name="Lalanne C."/>
            <person name="Gautier V."/>
            <person name="Ament-Velasquez S.L."/>
            <person name="Kruys A."/>
            <person name="Hutchinson M.I."/>
            <person name="Powell A.J."/>
            <person name="Barry K."/>
            <person name="Miller A.N."/>
            <person name="Grigoriev I.V."/>
            <person name="Debuchy R."/>
            <person name="Gladieux P."/>
            <person name="Hiltunen Thoren M."/>
            <person name="Johannesson H."/>
        </authorList>
    </citation>
    <scope>NUCLEOTIDE SEQUENCE</scope>
    <source>
        <strain evidence="2">FGSC 1904</strain>
    </source>
</reference>
<dbReference type="EMBL" id="JAUTDP010000003">
    <property type="protein sequence ID" value="KAK3400734.1"/>
    <property type="molecule type" value="Genomic_DNA"/>
</dbReference>
<keyword evidence="3" id="KW-1185">Reference proteome</keyword>
<evidence type="ECO:0000313" key="2">
    <source>
        <dbReference type="EMBL" id="KAK3400734.1"/>
    </source>
</evidence>
<proteinExistence type="predicted"/>